<dbReference type="Pfam" id="PF05977">
    <property type="entry name" value="MFS_3"/>
    <property type="match status" value="1"/>
</dbReference>
<evidence type="ECO:0000256" key="2">
    <source>
        <dbReference type="ARBA" id="ARBA00022448"/>
    </source>
</evidence>
<dbReference type="PANTHER" id="PTHR23513">
    <property type="entry name" value="INTEGRAL MEMBRANE EFFLUX PROTEIN-RELATED"/>
    <property type="match status" value="1"/>
</dbReference>
<feature type="transmembrane region" description="Helical" evidence="7">
    <location>
        <begin position="287"/>
        <end position="304"/>
    </location>
</feature>
<dbReference type="InterPro" id="IPR010290">
    <property type="entry name" value="TM_effector"/>
</dbReference>
<name>A0A4R3IBC3_9GAMM</name>
<feature type="transmembrane region" description="Helical" evidence="7">
    <location>
        <begin position="77"/>
        <end position="99"/>
    </location>
</feature>
<feature type="transmembrane region" description="Helical" evidence="7">
    <location>
        <begin position="135"/>
        <end position="155"/>
    </location>
</feature>
<sequence>MFANSALHNPDYRKFFIASCFATMALWMMRFLFGWLIWEATKSFFWVGMASTGMLLPSLVITPISGVISDRINLRSGIMGCLSVQVTVSFITLFTFLLADPSLSILLLLTFIFGCASAASSPFRLSITPRLVGRTLLPNAVGLGAIVFNTSRILAPALAASLLTITGAIWVLCLCALFFAVAVYFNSCLPSLPPAPKKEGSSGWQEFKGGLVFAWQSPYVRLMLIITLINSQVARALIELLPALSGTFTEGQPSDLAMLTACAGGGSILGGLFIARQKGEVQRMVTNITLSMALTAAAILPLLFSPNILLLTTLVGAISLFMTIIGTGSQISVQMMAEDAIRGRIMSLFITVALAGPAFGAFIMGTIAEFIGFRLMLIAMLLLSSLGSYWLFSQNKQIKNESGAQTI</sequence>
<feature type="transmembrane region" description="Helical" evidence="7">
    <location>
        <begin position="44"/>
        <end position="65"/>
    </location>
</feature>
<comment type="caution">
    <text evidence="8">The sequence shown here is derived from an EMBL/GenBank/DDBJ whole genome shotgun (WGS) entry which is preliminary data.</text>
</comment>
<keyword evidence="4 7" id="KW-0812">Transmembrane</keyword>
<dbReference type="Proteomes" id="UP000295793">
    <property type="component" value="Unassembled WGS sequence"/>
</dbReference>
<dbReference type="OrthoDB" id="9775268at2"/>
<evidence type="ECO:0000313" key="9">
    <source>
        <dbReference type="Proteomes" id="UP000295793"/>
    </source>
</evidence>
<feature type="transmembrane region" description="Helical" evidence="7">
    <location>
        <begin position="371"/>
        <end position="392"/>
    </location>
</feature>
<keyword evidence="9" id="KW-1185">Reference proteome</keyword>
<proteinExistence type="predicted"/>
<dbReference type="SUPFAM" id="SSF103473">
    <property type="entry name" value="MFS general substrate transporter"/>
    <property type="match status" value="1"/>
</dbReference>
<evidence type="ECO:0000256" key="1">
    <source>
        <dbReference type="ARBA" id="ARBA00004651"/>
    </source>
</evidence>
<protein>
    <submittedName>
        <fullName evidence="8">Putative MFS family arabinose efflux permease</fullName>
    </submittedName>
</protein>
<feature type="transmembrane region" description="Helical" evidence="7">
    <location>
        <begin position="345"/>
        <end position="365"/>
    </location>
</feature>
<feature type="transmembrane region" description="Helical" evidence="7">
    <location>
        <begin position="105"/>
        <end position="123"/>
    </location>
</feature>
<feature type="transmembrane region" description="Helical" evidence="7">
    <location>
        <begin position="310"/>
        <end position="333"/>
    </location>
</feature>
<evidence type="ECO:0000256" key="5">
    <source>
        <dbReference type="ARBA" id="ARBA00022989"/>
    </source>
</evidence>
<dbReference type="PANTHER" id="PTHR23513:SF11">
    <property type="entry name" value="STAPHYLOFERRIN A TRANSPORTER"/>
    <property type="match status" value="1"/>
</dbReference>
<keyword evidence="3" id="KW-1003">Cell membrane</keyword>
<dbReference type="InterPro" id="IPR036259">
    <property type="entry name" value="MFS_trans_sf"/>
</dbReference>
<dbReference type="AlphaFoldDB" id="A0A4R3IBC3"/>
<keyword evidence="5 7" id="KW-1133">Transmembrane helix</keyword>
<dbReference type="CDD" id="cd06173">
    <property type="entry name" value="MFS_MefA_like"/>
    <property type="match status" value="1"/>
</dbReference>
<gene>
    <name evidence="8" type="ORF">BCF53_101253</name>
</gene>
<dbReference type="GO" id="GO:0005886">
    <property type="term" value="C:plasma membrane"/>
    <property type="evidence" value="ECO:0007669"/>
    <property type="project" value="UniProtKB-SubCell"/>
</dbReference>
<evidence type="ECO:0000256" key="3">
    <source>
        <dbReference type="ARBA" id="ARBA00022475"/>
    </source>
</evidence>
<reference evidence="8 9" key="1">
    <citation type="submission" date="2019-03" db="EMBL/GenBank/DDBJ databases">
        <title>Genomic Encyclopedia of Archaeal and Bacterial Type Strains, Phase II (KMG-II): from individual species to whole genera.</title>
        <authorList>
            <person name="Goeker M."/>
        </authorList>
    </citation>
    <scope>NUCLEOTIDE SEQUENCE [LARGE SCALE GENOMIC DNA]</scope>
    <source>
        <strain evidence="8 9">DSM 15388</strain>
    </source>
</reference>
<keyword evidence="2" id="KW-0813">Transport</keyword>
<evidence type="ECO:0000256" key="6">
    <source>
        <dbReference type="ARBA" id="ARBA00023136"/>
    </source>
</evidence>
<accession>A0A4R3IBC3</accession>
<organism evidence="8 9">
    <name type="scientific">Reinekea marinisedimentorum</name>
    <dbReference type="NCBI Taxonomy" id="230495"/>
    <lineage>
        <taxon>Bacteria</taxon>
        <taxon>Pseudomonadati</taxon>
        <taxon>Pseudomonadota</taxon>
        <taxon>Gammaproteobacteria</taxon>
        <taxon>Oceanospirillales</taxon>
        <taxon>Saccharospirillaceae</taxon>
        <taxon>Reinekea</taxon>
    </lineage>
</organism>
<feature type="transmembrane region" description="Helical" evidence="7">
    <location>
        <begin position="256"/>
        <end position="275"/>
    </location>
</feature>
<comment type="subcellular location">
    <subcellularLocation>
        <location evidence="1">Cell membrane</location>
        <topology evidence="1">Multi-pass membrane protein</topology>
    </subcellularLocation>
</comment>
<evidence type="ECO:0000313" key="8">
    <source>
        <dbReference type="EMBL" id="TCS43910.1"/>
    </source>
</evidence>
<evidence type="ECO:0000256" key="7">
    <source>
        <dbReference type="SAM" id="Phobius"/>
    </source>
</evidence>
<feature type="transmembrane region" description="Helical" evidence="7">
    <location>
        <begin position="161"/>
        <end position="185"/>
    </location>
</feature>
<dbReference type="RefSeq" id="WP_132699067.1">
    <property type="nucleotide sequence ID" value="NZ_SLZR01000001.1"/>
</dbReference>
<keyword evidence="6 7" id="KW-0472">Membrane</keyword>
<dbReference type="Gene3D" id="1.20.1250.20">
    <property type="entry name" value="MFS general substrate transporter like domains"/>
    <property type="match status" value="1"/>
</dbReference>
<feature type="transmembrane region" description="Helical" evidence="7">
    <location>
        <begin position="15"/>
        <end position="38"/>
    </location>
</feature>
<evidence type="ECO:0000256" key="4">
    <source>
        <dbReference type="ARBA" id="ARBA00022692"/>
    </source>
</evidence>
<dbReference type="EMBL" id="SLZR01000001">
    <property type="protein sequence ID" value="TCS43910.1"/>
    <property type="molecule type" value="Genomic_DNA"/>
</dbReference>